<evidence type="ECO:0008006" key="4">
    <source>
        <dbReference type="Google" id="ProtNLM"/>
    </source>
</evidence>
<accession>A0A7J5B728</accession>
<feature type="region of interest" description="Disordered" evidence="1">
    <location>
        <begin position="160"/>
        <end position="240"/>
    </location>
</feature>
<dbReference type="InterPro" id="IPR011990">
    <property type="entry name" value="TPR-like_helical_dom_sf"/>
</dbReference>
<evidence type="ECO:0000313" key="2">
    <source>
        <dbReference type="EMBL" id="KAB1639773.1"/>
    </source>
</evidence>
<proteinExistence type="predicted"/>
<dbReference type="Proteomes" id="UP000490386">
    <property type="component" value="Unassembled WGS sequence"/>
</dbReference>
<reference evidence="2 3" key="1">
    <citation type="submission" date="2019-09" db="EMBL/GenBank/DDBJ databases">
        <title>Phylogeny of genus Pseudoclavibacter and closely related genus.</title>
        <authorList>
            <person name="Li Y."/>
        </authorList>
    </citation>
    <scope>NUCLEOTIDE SEQUENCE [LARGE SCALE GENOMIC DNA]</scope>
    <source>
        <strain evidence="2 3">THG-MD12</strain>
    </source>
</reference>
<dbReference type="OrthoDB" id="3712155at2"/>
<keyword evidence="3" id="KW-1185">Reference proteome</keyword>
<dbReference type="Gene3D" id="1.25.40.10">
    <property type="entry name" value="Tetratricopeptide repeat domain"/>
    <property type="match status" value="1"/>
</dbReference>
<feature type="compositionally biased region" description="Low complexity" evidence="1">
    <location>
        <begin position="179"/>
        <end position="188"/>
    </location>
</feature>
<gene>
    <name evidence="2" type="ORF">F8O03_05530</name>
</gene>
<feature type="compositionally biased region" description="Basic and acidic residues" evidence="1">
    <location>
        <begin position="216"/>
        <end position="240"/>
    </location>
</feature>
<dbReference type="RefSeq" id="WP_146079150.1">
    <property type="nucleotide sequence ID" value="NZ_CANKVH010000002.1"/>
</dbReference>
<dbReference type="AlphaFoldDB" id="A0A7J5B728"/>
<evidence type="ECO:0000313" key="3">
    <source>
        <dbReference type="Proteomes" id="UP000490386"/>
    </source>
</evidence>
<dbReference type="EMBL" id="WBJX01000001">
    <property type="protein sequence ID" value="KAB1639773.1"/>
    <property type="molecule type" value="Genomic_DNA"/>
</dbReference>
<organism evidence="2 3">
    <name type="scientific">Pseudoclavibacter terrae</name>
    <dbReference type="NCBI Taxonomy" id="1530195"/>
    <lineage>
        <taxon>Bacteria</taxon>
        <taxon>Bacillati</taxon>
        <taxon>Actinomycetota</taxon>
        <taxon>Actinomycetes</taxon>
        <taxon>Micrococcales</taxon>
        <taxon>Microbacteriaceae</taxon>
        <taxon>Pseudoclavibacter</taxon>
    </lineage>
</organism>
<sequence>MSPRRRKAGGAVPMAGAAAKRRRRFILVSIPFALLAAAFATKLISMSVIADRTVSLYADSEYEGSMNSAQQQKFVNILESWKAPYNTGTSMLQLGLLDEARTELEAALPLAEPPQQCPIRANLAITIERQGDARLAEDDTAGAVALWQEALAVLDARDPSCASTEFEPPTVESSERIQQKLQQQSEAQEPTEGEEPPESTQSPEMTELEEQLQENQQDRQDELDQERGETEGDSLYDKPW</sequence>
<evidence type="ECO:0000256" key="1">
    <source>
        <dbReference type="SAM" id="MobiDB-lite"/>
    </source>
</evidence>
<name>A0A7J5B728_9MICO</name>
<protein>
    <recommendedName>
        <fullName evidence="4">Tetratricopeptide repeat protein</fullName>
    </recommendedName>
</protein>
<comment type="caution">
    <text evidence="2">The sequence shown here is derived from an EMBL/GenBank/DDBJ whole genome shotgun (WGS) entry which is preliminary data.</text>
</comment>
<dbReference type="SUPFAM" id="SSF48452">
    <property type="entry name" value="TPR-like"/>
    <property type="match status" value="1"/>
</dbReference>